<dbReference type="GO" id="GO:0005509">
    <property type="term" value="F:calcium ion binding"/>
    <property type="evidence" value="ECO:0007669"/>
    <property type="project" value="UniProtKB-UniRule"/>
</dbReference>
<dbReference type="PROSITE" id="PS00232">
    <property type="entry name" value="CADHERIN_1"/>
    <property type="match status" value="1"/>
</dbReference>
<keyword evidence="3" id="KW-0732">Signal</keyword>
<dbReference type="SUPFAM" id="SSF51126">
    <property type="entry name" value="Pectin lyase-like"/>
    <property type="match status" value="4"/>
</dbReference>
<evidence type="ECO:0000256" key="3">
    <source>
        <dbReference type="ARBA" id="ARBA00022729"/>
    </source>
</evidence>
<proteinExistence type="inferred from homology"/>
<dbReference type="InterPro" id="IPR039448">
    <property type="entry name" value="Beta_helix"/>
</dbReference>
<dbReference type="SMART" id="SM00181">
    <property type="entry name" value="EGF"/>
    <property type="match status" value="12"/>
</dbReference>
<reference evidence="19" key="1">
    <citation type="submission" date="2025-08" db="UniProtKB">
        <authorList>
            <consortium name="RefSeq"/>
        </authorList>
    </citation>
    <scope>IDENTIFICATION</scope>
    <source>
        <tissue evidence="19">Gonad</tissue>
    </source>
</reference>
<dbReference type="OrthoDB" id="10045365at2759"/>
<dbReference type="Pfam" id="PF25024">
    <property type="entry name" value="EGF_TEN"/>
    <property type="match status" value="1"/>
</dbReference>
<dbReference type="GO" id="GO:0045217">
    <property type="term" value="P:cell-cell junction maintenance"/>
    <property type="evidence" value="ECO:0007669"/>
    <property type="project" value="TreeGrafter"/>
</dbReference>
<name>A0A6P4XVK3_BRABE</name>
<feature type="disulfide bond" evidence="10">
    <location>
        <begin position="2560"/>
        <end position="2569"/>
    </location>
</feature>
<dbReference type="PRINTS" id="PR00205">
    <property type="entry name" value="CADHERIN"/>
</dbReference>
<evidence type="ECO:0000259" key="15">
    <source>
        <dbReference type="PROSITE" id="PS50268"/>
    </source>
</evidence>
<keyword evidence="7 11" id="KW-1015">Disulfide bond</keyword>
<evidence type="ECO:0000256" key="9">
    <source>
        <dbReference type="PROSITE-ProRule" id="PRU00043"/>
    </source>
</evidence>
<dbReference type="PANTHER" id="PTHR47653">
    <property type="entry name" value="PROTEIN BARK BEETLE"/>
    <property type="match status" value="1"/>
</dbReference>
<dbReference type="SUPFAM" id="SSF49313">
    <property type="entry name" value="Cadherin-like"/>
    <property type="match status" value="3"/>
</dbReference>
<evidence type="ECO:0000256" key="8">
    <source>
        <dbReference type="ARBA" id="ARBA00023180"/>
    </source>
</evidence>
<dbReference type="InterPro" id="IPR036772">
    <property type="entry name" value="SRCR-like_dom_sf"/>
</dbReference>
<dbReference type="CDD" id="cd11304">
    <property type="entry name" value="Cadherin_repeat"/>
    <property type="match status" value="3"/>
</dbReference>
<accession>A0A6P4XVK3</accession>
<dbReference type="GeneID" id="109462508"/>
<evidence type="ECO:0000256" key="11">
    <source>
        <dbReference type="PROSITE-ProRule" id="PRU00196"/>
    </source>
</evidence>
<feature type="domain" description="EGF-like" evidence="14">
    <location>
        <begin position="2605"/>
        <end position="2639"/>
    </location>
</feature>
<dbReference type="Proteomes" id="UP000515135">
    <property type="component" value="Unplaced"/>
</dbReference>
<feature type="compositionally biased region" description="Low complexity" evidence="12">
    <location>
        <begin position="3149"/>
        <end position="3162"/>
    </location>
</feature>
<gene>
    <name evidence="19" type="primary">LOC109462508</name>
</gene>
<evidence type="ECO:0000256" key="10">
    <source>
        <dbReference type="PROSITE-ProRule" id="PRU00076"/>
    </source>
</evidence>
<dbReference type="PROSITE" id="PS51233">
    <property type="entry name" value="VWFD"/>
    <property type="match status" value="1"/>
</dbReference>
<dbReference type="InterPro" id="IPR002126">
    <property type="entry name" value="Cadherin-like_dom"/>
</dbReference>
<dbReference type="SMART" id="SM00710">
    <property type="entry name" value="PbH1"/>
    <property type="match status" value="15"/>
</dbReference>
<dbReference type="Gene3D" id="2.60.120.290">
    <property type="entry name" value="Spermadhesin, CUB domain"/>
    <property type="match status" value="1"/>
</dbReference>
<feature type="domain" description="CUB" evidence="13">
    <location>
        <begin position="873"/>
        <end position="987"/>
    </location>
</feature>
<sequence length="3199" mass="351502">MLTLHIKAGQGCRSFFLAEVHAVPDTDTVHSIPSVAPKMLLFQELSVIEFDKGIHIDIPRANVHIESSTLGSCKWGTLVDNTAGNKTIQGSSFVHNTYNGLQISNGEGLITLQKALFSDNMYHGIAISSTRDDILVSDVSTLNNNDDGFHINGVGGDVTLTNVSALSNNDHGIRIYSLRGNLFVSEVSTMDNNDNGLYVNDVKGDVTLANVLAFHNDINGVILSFITGSVVVDEIELHSNNGYGITVENVPGIGSLTNMTVTGNGGCVYIRHSYWHTRGSYNMTNLTCEGNRGIGVKLQLSYESSVDISNSRIQGNRQGGVSVIVESYRHDEYPQITMTNNTVTNNTRFALQATGKLANFEISSNSIIHTSCPYQPAVAFKGQPKYINFSSNKLSQNNARETFSVLFEDQSDTREKVTVHIGDNVFNDNFYSSSETDGNFQYGQYIDLTSCTIEIGGLKENYTVIRNLINDANMNHTLCSRVDTTLPDEAIDAKYNWWGTANEQEIRNGIVDYDDWNDRAPVDYFPYLTGPDINSQPADPSIRNINITTDNIEGRLNGALHLTKRGSPYTIKKDLTILENASVTVEPGVQIRFHPCVGIFNLGSFVAVGTEAEQIEFHSEPSATHLYNVRLVNGRYPWEGRVEILYDNQWGGICYGSRWWVPEANVVCRELGYGAPTTTRTHAFGRESGPAWYRSSYITCNGDELSITNCLPNSPSPATCSDRIGIRCDPQTPVSPRPMCIAKKWGGIRCNSQQDFEVKHAVIAHTGRLHARLSSAILLNSSEISRSISNVHIKDCQGSGINGLGKSTYDVTNLTISNCHGEAGISFERVNKMATVTNSFIYNNTFHEGAIAINATPRMSPTEMTNVQADTRCGTPLVFSNSSATFASPNFGTSLYPTYMYSYCEWLIQAPKGHVILLDFLVLNLRYGTQVMVYDGHDTTSSSLATYHRNSHPSGVTIVSSGNNMFIFFKKWYRYSGQGFLATYKMSIPIVYKIVNNIFNDNCRTAVKITAQAPDCTIDVLRNIFENTQEQEPHNHQAVISVTHGRSNVLVRGNVLQNNRMTAILLDVNQQKRGNITVIDNMFRWNHISTILLVRGQYYSRKTTVLISNNFFSGNDASEIRQILLFDEAPGRVEKNTFVNNSARHVIEWNNRYDSQEQELFNNFIYDNVPLVPGVKYTMVVSGRNAQIHGNVFMNPAFDAELATSTRLWNYPVNASSNFWGFNSAHLISRRIRDSDDRHNWAQAFYDPWLAVLPADGPCPLGWKYSKHLSTCYMYNAGSEDWFGAAHSCKIQRAVIARSFLGKELELIESMIRAREIHFAPDVPTWKDRPDMNTRNSSHKCKLHLPSNGALKTFADCDSLYPFICKRPIVEDCPNACSRHGGCFLRTCICERGWEGEDCSKANCKERNDCGDFGTCVGPNICKCRNGWQGRACTVSYCNRFTTCKSCSMAVGCGWCDQRQRCESGLYRGPDVMPCNTWFYHSCFTVGETGGCSHHIDVVDCEHRQCNKALSTTTVESCLRCQDIEGCFKETVDGFCKVWNEDQCPKGFIHPLYNDTTRIEKILIGHNVEYVPLEGNILYRCPVRFSSWGATMFVNEGDLDIRIGQVLSSPQANGVLHKVEQVLKTDSYTVIVSHPATLEDMLDYSDFSQEVQLEMAVDMKRNEGAPELSEVERVLSGNGALDGSTVHVIKEDAPVYKCIGSRAMNEGEGSYHLLMRDIPANLSVGDVIVSNHSNGILEQVIQQTTTPIGVFIQTQLQDCFSTFNFHEELITTGRVTLPASLPCSGGPEGAHGLLIVDSAGREVDLETGDVVVGRRSGRLLAKVLDITMVAEFTLLEVEPVLSTSRMERPSIRLLPGDVSTSPDMHSLNILIEDQFWDVNDRVNITLSTSGELTTGIKFSLGVSTSEFRTPTLKKAETFFIGGRLEVGLQGSLIISKSTQTKGDFRMVLSPTYVSVCVGNGMCIPAKIWADIATSYKIYAEGPGSIQMSSTVTKADIDGGGTWQPQGGAQWFSFDQKKESGSADIVISSYSGTATKRGHTIQLELKVKPTFFIEFPTSGESEKDANMLPSVKEAVGRNGHDDAFGYSITTSLQSEALLRVSTQSCSTECPYPDKPQFVGVTSSLDYLKGAFEVLTGNKDYYQEKHWKRGDWMHSESCPDCENDEEPEWQDCVCKCPQKTECGIPPICVVGRMGPDCRQPDCRPCQGTSYDYHGIGEFWDCKSVSNDFGVQTRMYAYKGASLIGGVAVKAGHSIVTLMTLQNATEKDVPNIRIDGELCQLSVGEKYLLNNGTIHLLAQQPSTNATESGAVIIVSVTFASGATVSFDVRYSPKMGRQFLNILFSPTAAFKGNTEGLCGLMDDDGDNDFTGPDGTVYNDTSVFAETWRINSTHYGSGLMGSWSWNSSNFHSDDVMDPAYSDPNHRPSAGIDGLTQEQKEKAEEMCIALGLTGTLLNECVFDVSITNDTTFTEQEVFKGCPNQCSGRGRCVNGTCDCITGWSGEDCNVGNCTDCSEDHGRCELGFCVCEPGWEGAACDQQATCNAVQNCTSMSHGTCVATDVCRCKPGYIGDDCSKVPTCGNVANCTGHGVCVDYDTCLCDEQWTGDNCDQFSCAALDYCSGHGRCVDIDVCYCEQGWTGSSCVTPDCPEVKQCSHQGDCVGPNTCQCYSGYQGLNCSEAQSCPELQECNENGVCVISHDGQNECRCFPGFSGASCNHSDCTERNNCTDHGSCIEPDLCQCDSGYTGYDCANFSCESLRHCSGHGRCVDFDECSCNPGWSGRSCNVADCSSKGDCSSQGTCVAPNTCVCFPGFQGDNCSDETLPNKNTPVFLKDRYDATLPENQPVGTAILAVYANDTDSGGNGEVRYRLVLNDSDDENFEVHHTSGIITSLVEFDFESLEQTSYSLIIEAFDQGVPTLTGTATVNINITDQNDNKPVINIPPETEYNLQSNTPIGFYVTTVEAYDADRSDDNSRITYGITSVSPFVSIDSNGSVTVSSTLESGTYVVRVKASDHGSPPKTDEVSLRLIVTDVSTNTAPQCPEDQRIEIASHNLTKWSTVATIEATDPDNGPNGKVSYSLKSKTGELASLFNIDPSTGQIYVETELQLFNANFSAVLMTVEARDNAVDSMSCETNVVISSTTSRGSATEGPNISTTRHATERTSTTEVYQNSTATSREDVSSVVKSVVKMVNREWKKYSKIYFV</sequence>
<evidence type="ECO:0000256" key="12">
    <source>
        <dbReference type="SAM" id="MobiDB-lite"/>
    </source>
</evidence>
<dbReference type="Gene3D" id="2.10.25.10">
    <property type="entry name" value="Laminin"/>
    <property type="match status" value="6"/>
</dbReference>
<comment type="similarity">
    <text evidence="2">Belongs to the DMBT1 family.</text>
</comment>
<dbReference type="InterPro" id="IPR053243">
    <property type="entry name" value="SJ_maturation_regulator"/>
</dbReference>
<feature type="compositionally biased region" description="Polar residues" evidence="12">
    <location>
        <begin position="3136"/>
        <end position="3148"/>
    </location>
</feature>
<dbReference type="Gene3D" id="2.160.20.10">
    <property type="entry name" value="Single-stranded right-handed beta-helix, Pectin lyase-like"/>
    <property type="match status" value="3"/>
</dbReference>
<dbReference type="InterPro" id="IPR000742">
    <property type="entry name" value="EGF"/>
</dbReference>
<dbReference type="Pfam" id="PF13229">
    <property type="entry name" value="Beta_helix"/>
    <property type="match status" value="2"/>
</dbReference>
<evidence type="ECO:0000256" key="1">
    <source>
        <dbReference type="ARBA" id="ARBA00004370"/>
    </source>
</evidence>
<dbReference type="InterPro" id="IPR035914">
    <property type="entry name" value="Sperma_CUB_dom_sf"/>
</dbReference>
<keyword evidence="6" id="KW-0472">Membrane</keyword>
<dbReference type="CDD" id="cd00054">
    <property type="entry name" value="EGF_CA"/>
    <property type="match status" value="2"/>
</dbReference>
<dbReference type="PANTHER" id="PTHR47653:SF1">
    <property type="entry name" value="DELETED IN MALIGNANT BRAIN TUMORS 1 PROTEIN"/>
    <property type="match status" value="1"/>
</dbReference>
<evidence type="ECO:0000256" key="5">
    <source>
        <dbReference type="ARBA" id="ARBA00022837"/>
    </source>
</evidence>
<keyword evidence="5 9" id="KW-0106">Calcium</keyword>
<protein>
    <submittedName>
        <fullName evidence="19">Uncharacterized protein LOC109462508</fullName>
    </submittedName>
</protein>
<evidence type="ECO:0000259" key="14">
    <source>
        <dbReference type="PROSITE" id="PS50026"/>
    </source>
</evidence>
<dbReference type="CDD" id="cd00041">
    <property type="entry name" value="CUB"/>
    <property type="match status" value="1"/>
</dbReference>
<dbReference type="FunFam" id="2.10.25.10:FF:000001">
    <property type="entry name" value="Tenascin C"/>
    <property type="match status" value="1"/>
</dbReference>
<dbReference type="Pfam" id="PF00028">
    <property type="entry name" value="Cadherin"/>
    <property type="match status" value="3"/>
</dbReference>
<comment type="subcellular location">
    <subcellularLocation>
        <location evidence="1">Membrane</location>
    </subcellularLocation>
</comment>
<organism evidence="18 19">
    <name type="scientific">Branchiostoma belcheri</name>
    <name type="common">Amphioxus</name>
    <dbReference type="NCBI Taxonomy" id="7741"/>
    <lineage>
        <taxon>Eukaryota</taxon>
        <taxon>Metazoa</taxon>
        <taxon>Chordata</taxon>
        <taxon>Cephalochordata</taxon>
        <taxon>Leptocardii</taxon>
        <taxon>Amphioxiformes</taxon>
        <taxon>Branchiostomatidae</taxon>
        <taxon>Branchiostoma</taxon>
    </lineage>
</organism>
<dbReference type="SMART" id="SM00112">
    <property type="entry name" value="CA"/>
    <property type="match status" value="3"/>
</dbReference>
<feature type="domain" description="EGF-like" evidence="14">
    <location>
        <begin position="2674"/>
        <end position="2712"/>
    </location>
</feature>
<dbReference type="PROSITE" id="PS50287">
    <property type="entry name" value="SRCR_2"/>
    <property type="match status" value="1"/>
</dbReference>
<feature type="disulfide bond" evidence="10">
    <location>
        <begin position="2804"/>
        <end position="2813"/>
    </location>
</feature>
<feature type="region of interest" description="Disordered" evidence="12">
    <location>
        <begin position="3136"/>
        <end position="3170"/>
    </location>
</feature>
<feature type="domain" description="Cadherin" evidence="15">
    <location>
        <begin position="2936"/>
        <end position="3036"/>
    </location>
</feature>
<dbReference type="InterPro" id="IPR006626">
    <property type="entry name" value="PbH1"/>
</dbReference>
<keyword evidence="4" id="KW-0677">Repeat</keyword>
<evidence type="ECO:0000259" key="16">
    <source>
        <dbReference type="PROSITE" id="PS50287"/>
    </source>
</evidence>
<dbReference type="PROSITE" id="PS01180">
    <property type="entry name" value="CUB"/>
    <property type="match status" value="1"/>
</dbReference>
<feature type="disulfide bond" evidence="10">
    <location>
        <begin position="2702"/>
        <end position="2711"/>
    </location>
</feature>
<dbReference type="InterPro" id="IPR001846">
    <property type="entry name" value="VWF_type-D"/>
</dbReference>
<dbReference type="SUPFAM" id="SSF56436">
    <property type="entry name" value="C-type lectin-like"/>
    <property type="match status" value="1"/>
</dbReference>
<dbReference type="InterPro" id="IPR001190">
    <property type="entry name" value="SRCR"/>
</dbReference>
<dbReference type="Gene3D" id="2.60.40.60">
    <property type="entry name" value="Cadherins"/>
    <property type="match status" value="3"/>
</dbReference>
<dbReference type="InterPro" id="IPR016187">
    <property type="entry name" value="CTDL_fold"/>
</dbReference>
<dbReference type="SUPFAM" id="SSF56487">
    <property type="entry name" value="SRCR-like"/>
    <property type="match status" value="1"/>
</dbReference>
<feature type="disulfide bond" evidence="10">
    <location>
        <begin position="1424"/>
        <end position="1433"/>
    </location>
</feature>
<dbReference type="InterPro" id="IPR020894">
    <property type="entry name" value="Cadherin_CS"/>
</dbReference>
<evidence type="ECO:0000313" key="19">
    <source>
        <dbReference type="RefSeq" id="XP_019614619.1"/>
    </source>
</evidence>
<evidence type="ECO:0000256" key="6">
    <source>
        <dbReference type="ARBA" id="ARBA00023136"/>
    </source>
</evidence>
<dbReference type="PROSITE" id="PS00022">
    <property type="entry name" value="EGF_1"/>
    <property type="match status" value="7"/>
</dbReference>
<feature type="domain" description="VWFD" evidence="17">
    <location>
        <begin position="2184"/>
        <end position="2393"/>
    </location>
</feature>
<dbReference type="FunFam" id="2.60.40.60:FF:000194">
    <property type="entry name" value="FAT atypical cadherin 2"/>
    <property type="match status" value="1"/>
</dbReference>
<dbReference type="PROSITE" id="PS01186">
    <property type="entry name" value="EGF_2"/>
    <property type="match status" value="7"/>
</dbReference>
<dbReference type="Pfam" id="PF23106">
    <property type="entry name" value="EGF_Teneurin"/>
    <property type="match status" value="1"/>
</dbReference>
<dbReference type="InterPro" id="IPR015919">
    <property type="entry name" value="Cadherin-like_sf"/>
</dbReference>
<dbReference type="GO" id="GO:0007156">
    <property type="term" value="P:homophilic cell adhesion via plasma membrane adhesion molecules"/>
    <property type="evidence" value="ECO:0007669"/>
    <property type="project" value="InterPro"/>
</dbReference>
<evidence type="ECO:0000256" key="2">
    <source>
        <dbReference type="ARBA" id="ARBA00009931"/>
    </source>
</evidence>
<dbReference type="KEGG" id="bbel:109462508"/>
<dbReference type="InterPro" id="IPR012334">
    <property type="entry name" value="Pectin_lyas_fold"/>
</dbReference>
<feature type="disulfide bond" evidence="10">
    <location>
        <begin position="2629"/>
        <end position="2638"/>
    </location>
</feature>
<dbReference type="PROSITE" id="PS50026">
    <property type="entry name" value="EGF_3"/>
    <property type="match status" value="5"/>
</dbReference>
<feature type="domain" description="EGF-like" evidence="14">
    <location>
        <begin position="2780"/>
        <end position="2814"/>
    </location>
</feature>
<feature type="domain" description="SRCR" evidence="16">
    <location>
        <begin position="629"/>
        <end position="729"/>
    </location>
</feature>
<feature type="domain" description="EGF-like" evidence="14">
    <location>
        <begin position="1400"/>
        <end position="1434"/>
    </location>
</feature>
<feature type="domain" description="Cadherin" evidence="15">
    <location>
        <begin position="2827"/>
        <end position="2934"/>
    </location>
</feature>
<comment type="caution">
    <text evidence="11">Lacks conserved residue(s) required for the propagation of feature annotation.</text>
</comment>
<keyword evidence="8" id="KW-0325">Glycoprotein</keyword>
<dbReference type="SMART" id="SM00202">
    <property type="entry name" value="SR"/>
    <property type="match status" value="1"/>
</dbReference>
<dbReference type="SMART" id="SM00042">
    <property type="entry name" value="CUB"/>
    <property type="match status" value="1"/>
</dbReference>
<dbReference type="InterPro" id="IPR000859">
    <property type="entry name" value="CUB_dom"/>
</dbReference>
<evidence type="ECO:0000256" key="7">
    <source>
        <dbReference type="ARBA" id="ARBA00023157"/>
    </source>
</evidence>
<dbReference type="PROSITE" id="PS50268">
    <property type="entry name" value="CADHERIN_2"/>
    <property type="match status" value="3"/>
</dbReference>
<evidence type="ECO:0000313" key="18">
    <source>
        <dbReference type="Proteomes" id="UP000515135"/>
    </source>
</evidence>
<keyword evidence="18" id="KW-1185">Reference proteome</keyword>
<feature type="domain" description="Cadherin" evidence="15">
    <location>
        <begin position="3053"/>
        <end position="3148"/>
    </location>
</feature>
<evidence type="ECO:0000259" key="17">
    <source>
        <dbReference type="PROSITE" id="PS51233"/>
    </source>
</evidence>
<evidence type="ECO:0000256" key="4">
    <source>
        <dbReference type="ARBA" id="ARBA00022737"/>
    </source>
</evidence>
<feature type="disulfide bond" evidence="11">
    <location>
        <begin position="700"/>
        <end position="710"/>
    </location>
</feature>
<dbReference type="SUPFAM" id="SSF49854">
    <property type="entry name" value="Spermadhesin, CUB domain"/>
    <property type="match status" value="1"/>
</dbReference>
<feature type="domain" description="EGF-like" evidence="14">
    <location>
        <begin position="2534"/>
        <end position="2570"/>
    </location>
</feature>
<dbReference type="GO" id="GO:0005886">
    <property type="term" value="C:plasma membrane"/>
    <property type="evidence" value="ECO:0007669"/>
    <property type="project" value="InterPro"/>
</dbReference>
<evidence type="ECO:0000259" key="13">
    <source>
        <dbReference type="PROSITE" id="PS01180"/>
    </source>
</evidence>
<dbReference type="InterPro" id="IPR011050">
    <property type="entry name" value="Pectin_lyase_fold/virulence"/>
</dbReference>
<dbReference type="PRINTS" id="PR00258">
    <property type="entry name" value="SPERACTRCPTR"/>
</dbReference>
<dbReference type="RefSeq" id="XP_019614619.1">
    <property type="nucleotide sequence ID" value="XM_019759060.1"/>
</dbReference>
<keyword evidence="10" id="KW-0245">EGF-like domain</keyword>